<organism evidence="11">
    <name type="scientific">hydrothermal vent metagenome</name>
    <dbReference type="NCBI Taxonomy" id="652676"/>
    <lineage>
        <taxon>unclassified sequences</taxon>
        <taxon>metagenomes</taxon>
        <taxon>ecological metagenomes</taxon>
    </lineage>
</organism>
<dbReference type="NCBIfam" id="TIGR01069">
    <property type="entry name" value="mutS2"/>
    <property type="match status" value="1"/>
</dbReference>
<dbReference type="GO" id="GO:0005524">
    <property type="term" value="F:ATP binding"/>
    <property type="evidence" value="ECO:0007669"/>
    <property type="project" value="UniProtKB-KW"/>
</dbReference>
<dbReference type="SUPFAM" id="SSF160443">
    <property type="entry name" value="SMR domain-like"/>
    <property type="match status" value="1"/>
</dbReference>
<proteinExistence type="inferred from homology"/>
<keyword evidence="5" id="KW-0378">Hydrolase</keyword>
<dbReference type="InterPro" id="IPR005747">
    <property type="entry name" value="MutS2"/>
</dbReference>
<dbReference type="SMART" id="SM00533">
    <property type="entry name" value="MUTSd"/>
    <property type="match status" value="1"/>
</dbReference>
<dbReference type="InterPro" id="IPR036063">
    <property type="entry name" value="Smr_dom_sf"/>
</dbReference>
<evidence type="ECO:0000259" key="10">
    <source>
        <dbReference type="PROSITE" id="PS50828"/>
    </source>
</evidence>
<dbReference type="PIRSF" id="PIRSF005814">
    <property type="entry name" value="MutS_YshD"/>
    <property type="match status" value="1"/>
</dbReference>
<feature type="coiled-coil region" evidence="9">
    <location>
        <begin position="550"/>
        <end position="634"/>
    </location>
</feature>
<keyword evidence="2" id="KW-0699">rRNA-binding</keyword>
<dbReference type="HAMAP" id="MF_00092">
    <property type="entry name" value="MutS2"/>
    <property type="match status" value="1"/>
</dbReference>
<dbReference type="Pfam" id="PF01713">
    <property type="entry name" value="Smr"/>
    <property type="match status" value="1"/>
</dbReference>
<evidence type="ECO:0000256" key="1">
    <source>
        <dbReference type="ARBA" id="ARBA00022722"/>
    </source>
</evidence>
<keyword evidence="3" id="KW-0547">Nucleotide-binding</keyword>
<keyword evidence="9" id="KW-0175">Coiled coil</keyword>
<dbReference type="SUPFAM" id="SSF52540">
    <property type="entry name" value="P-loop containing nucleoside triphosphate hydrolases"/>
    <property type="match status" value="1"/>
</dbReference>
<dbReference type="Pfam" id="PF00488">
    <property type="entry name" value="MutS_V"/>
    <property type="match status" value="1"/>
</dbReference>
<dbReference type="GO" id="GO:0004519">
    <property type="term" value="F:endonuclease activity"/>
    <property type="evidence" value="ECO:0007669"/>
    <property type="project" value="UniProtKB-KW"/>
</dbReference>
<evidence type="ECO:0000313" key="11">
    <source>
        <dbReference type="EMBL" id="VAW23555.1"/>
    </source>
</evidence>
<dbReference type="InterPro" id="IPR007696">
    <property type="entry name" value="DNA_mismatch_repair_MutS_core"/>
</dbReference>
<dbReference type="Gene3D" id="3.40.50.300">
    <property type="entry name" value="P-loop containing nucleotide triphosphate hydrolases"/>
    <property type="match status" value="1"/>
</dbReference>
<dbReference type="GO" id="GO:0030983">
    <property type="term" value="F:mismatched DNA binding"/>
    <property type="evidence" value="ECO:0007669"/>
    <property type="project" value="InterPro"/>
</dbReference>
<dbReference type="InterPro" id="IPR036187">
    <property type="entry name" value="DNA_mismatch_repair_MutS_sf"/>
</dbReference>
<protein>
    <submittedName>
        <fullName evidence="11">Recombination inhibitory protein MutS2</fullName>
    </submittedName>
</protein>
<dbReference type="EMBL" id="UOEP01000198">
    <property type="protein sequence ID" value="VAW23555.1"/>
    <property type="molecule type" value="Genomic_DNA"/>
</dbReference>
<keyword evidence="7" id="KW-0694">RNA-binding</keyword>
<keyword evidence="6" id="KW-0067">ATP-binding</keyword>
<evidence type="ECO:0000256" key="6">
    <source>
        <dbReference type="ARBA" id="ARBA00022840"/>
    </source>
</evidence>
<dbReference type="PANTHER" id="PTHR48466">
    <property type="entry name" value="OS10G0509000 PROTEIN-RELATED"/>
    <property type="match status" value="1"/>
</dbReference>
<accession>A0A3B0TYB8</accession>
<evidence type="ECO:0000256" key="8">
    <source>
        <dbReference type="ARBA" id="ARBA00023125"/>
    </source>
</evidence>
<dbReference type="GO" id="GO:0016887">
    <property type="term" value="F:ATP hydrolysis activity"/>
    <property type="evidence" value="ECO:0007669"/>
    <property type="project" value="InterPro"/>
</dbReference>
<evidence type="ECO:0000256" key="5">
    <source>
        <dbReference type="ARBA" id="ARBA00022801"/>
    </source>
</evidence>
<dbReference type="FunFam" id="3.30.1370.110:FF:000004">
    <property type="entry name" value="Endonuclease MutS2"/>
    <property type="match status" value="1"/>
</dbReference>
<evidence type="ECO:0000256" key="3">
    <source>
        <dbReference type="ARBA" id="ARBA00022741"/>
    </source>
</evidence>
<sequence>MPGTYPENFEIKTGFDKIRELLFKRCLSPLGKEHVGDMHFMVDFEKLTQLHGEVGEFCRIIREFDQFPTNHYYDVRPALQRIKTEGSFLEVTELFDLKRSLESVRAIISFFNKQEGNIFPLLKKKTGLVQVFPYIYGRIDSIINKNGQVRDNASPELASIRKNILLRQSSMSKRLHSILKQAQADGLVEEGASVAIRDGRAVIPISSSKKRKLKGIVYDESATGKTAYIEPNEIVEMNNEVRELENEERREVVKILVEFSNNIRPYLEELGFSYNFLGDIDFIRAKALLAIDFNAVKTELVNHPALEWQKAIHPLLKLSLQKENRKIVPLDISLSKEKHILLISGPNAGGKSVCLKTVGLLQYMLQCGLLIPVAEESKTGVFNKIFIDIGDEQSIENDLSTYSSHLLNMKYFIKHCNEESLVLIDEFGTGTEPMLGGAIAEAILNQLNKSGTFGVITTHYTNLKHFAASAKGIENGAMLYDAHQMDPLFKLEAGKPGSSFAFEIARKIGLPENILQDATEKVGKKHIDFDKNLKDIIRDKRYWEGKRQRIRKVEKTLDNLAGQYENELKEAESQRKEIIKKAKEDAAQLLAGVNKKIENTIYQIRVSQAEKEKTKKLREELEALKKEVAKKEVKDDKRISQKIEKLKREEGKRNKRRPYLEDVQEEAQAEAKAQAEANSLQPGDKVRIKGQDIIGELMQINKKNAVVAFGQLITTLPRQQVEKISNNAAKKAGYNANRAFTNITQNINKRKLTFKPEIDIRGQRVEEAITTIREFIDEAIMLEQSQLRILHGKGYGILKETIRDFLRAEPMVKNFKDEHVRLGGAGITIVNLAL</sequence>
<keyword evidence="8" id="KW-0238">DNA-binding</keyword>
<dbReference type="PROSITE" id="PS50828">
    <property type="entry name" value="SMR"/>
    <property type="match status" value="1"/>
</dbReference>
<name>A0A3B0TYB8_9ZZZZ</name>
<dbReference type="SMART" id="SM00534">
    <property type="entry name" value="MUTSac"/>
    <property type="match status" value="1"/>
</dbReference>
<dbReference type="Pfam" id="PF20297">
    <property type="entry name" value="MSSS"/>
    <property type="match status" value="1"/>
</dbReference>
<dbReference type="GO" id="GO:0006298">
    <property type="term" value="P:mismatch repair"/>
    <property type="evidence" value="ECO:0007669"/>
    <property type="project" value="InterPro"/>
</dbReference>
<dbReference type="FunFam" id="3.40.50.300:FF:001531">
    <property type="entry name" value="Endonuclease MutS2"/>
    <property type="match status" value="1"/>
</dbReference>
<dbReference type="InterPro" id="IPR046893">
    <property type="entry name" value="MSSS"/>
</dbReference>
<dbReference type="InterPro" id="IPR045076">
    <property type="entry name" value="MutS"/>
</dbReference>
<dbReference type="PANTHER" id="PTHR48466:SF2">
    <property type="entry name" value="OS10G0509000 PROTEIN"/>
    <property type="match status" value="1"/>
</dbReference>
<dbReference type="SMART" id="SM00463">
    <property type="entry name" value="SMR"/>
    <property type="match status" value="1"/>
</dbReference>
<dbReference type="InterPro" id="IPR027417">
    <property type="entry name" value="P-loop_NTPase"/>
</dbReference>
<evidence type="ECO:0000256" key="9">
    <source>
        <dbReference type="SAM" id="Coils"/>
    </source>
</evidence>
<evidence type="ECO:0000256" key="4">
    <source>
        <dbReference type="ARBA" id="ARBA00022759"/>
    </source>
</evidence>
<dbReference type="AlphaFoldDB" id="A0A3B0TYB8"/>
<dbReference type="GO" id="GO:0140664">
    <property type="term" value="F:ATP-dependent DNA damage sensor activity"/>
    <property type="evidence" value="ECO:0007669"/>
    <property type="project" value="InterPro"/>
</dbReference>
<dbReference type="GO" id="GO:0019843">
    <property type="term" value="F:rRNA binding"/>
    <property type="evidence" value="ECO:0007669"/>
    <property type="project" value="UniProtKB-KW"/>
</dbReference>
<reference evidence="11" key="1">
    <citation type="submission" date="2018-06" db="EMBL/GenBank/DDBJ databases">
        <authorList>
            <person name="Zhirakovskaya E."/>
        </authorList>
    </citation>
    <scope>NUCLEOTIDE SEQUENCE</scope>
</reference>
<keyword evidence="4" id="KW-0255">Endonuclease</keyword>
<evidence type="ECO:0000256" key="2">
    <source>
        <dbReference type="ARBA" id="ARBA00022730"/>
    </source>
</evidence>
<dbReference type="InterPro" id="IPR002625">
    <property type="entry name" value="Smr_dom"/>
</dbReference>
<evidence type="ECO:0000256" key="7">
    <source>
        <dbReference type="ARBA" id="ARBA00022884"/>
    </source>
</evidence>
<dbReference type="GO" id="GO:0045910">
    <property type="term" value="P:negative regulation of DNA recombination"/>
    <property type="evidence" value="ECO:0007669"/>
    <property type="project" value="InterPro"/>
</dbReference>
<dbReference type="SUPFAM" id="SSF48334">
    <property type="entry name" value="DNA repair protein MutS, domain III"/>
    <property type="match status" value="1"/>
</dbReference>
<gene>
    <name evidence="11" type="ORF">MNBD_BACTEROID01-2592</name>
</gene>
<dbReference type="Gene3D" id="3.30.1370.110">
    <property type="match status" value="1"/>
</dbReference>
<keyword evidence="1" id="KW-0540">Nuclease</keyword>
<dbReference type="InterPro" id="IPR000432">
    <property type="entry name" value="DNA_mismatch_repair_MutS_C"/>
</dbReference>
<feature type="domain" description="Smr" evidence="10">
    <location>
        <begin position="758"/>
        <end position="833"/>
    </location>
</feature>